<dbReference type="InterPro" id="IPR051170">
    <property type="entry name" value="Neural/epithelial_adhesion"/>
</dbReference>
<feature type="compositionally biased region" description="Low complexity" evidence="5">
    <location>
        <begin position="347"/>
        <end position="356"/>
    </location>
</feature>
<feature type="compositionally biased region" description="Basic and acidic residues" evidence="5">
    <location>
        <begin position="383"/>
        <end position="393"/>
    </location>
</feature>
<protein>
    <submittedName>
        <fullName evidence="7">Lachesin</fullName>
    </submittedName>
</protein>
<dbReference type="PANTHER" id="PTHR12231:SF87">
    <property type="entry name" value="DPR-INTERACTING PROTEIN BETA, ISOFORM C"/>
    <property type="match status" value="1"/>
</dbReference>
<evidence type="ECO:0000256" key="1">
    <source>
        <dbReference type="ARBA" id="ARBA00022729"/>
    </source>
</evidence>
<dbReference type="EMBL" id="LNIX01000001">
    <property type="protein sequence ID" value="OXA63151.1"/>
    <property type="molecule type" value="Genomic_DNA"/>
</dbReference>
<gene>
    <name evidence="7" type="ORF">Fcan01_02906</name>
</gene>
<keyword evidence="2" id="KW-0677">Repeat</keyword>
<evidence type="ECO:0000256" key="3">
    <source>
        <dbReference type="ARBA" id="ARBA00023157"/>
    </source>
</evidence>
<dbReference type="PROSITE" id="PS50835">
    <property type="entry name" value="IG_LIKE"/>
    <property type="match status" value="2"/>
</dbReference>
<feature type="region of interest" description="Disordered" evidence="5">
    <location>
        <begin position="422"/>
        <end position="455"/>
    </location>
</feature>
<feature type="compositionally biased region" description="Polar residues" evidence="5">
    <location>
        <begin position="435"/>
        <end position="444"/>
    </location>
</feature>
<dbReference type="InterPro" id="IPR013106">
    <property type="entry name" value="Ig_V-set"/>
</dbReference>
<evidence type="ECO:0000256" key="2">
    <source>
        <dbReference type="ARBA" id="ARBA00022737"/>
    </source>
</evidence>
<organism evidence="7 8">
    <name type="scientific">Folsomia candida</name>
    <name type="common">Springtail</name>
    <dbReference type="NCBI Taxonomy" id="158441"/>
    <lineage>
        <taxon>Eukaryota</taxon>
        <taxon>Metazoa</taxon>
        <taxon>Ecdysozoa</taxon>
        <taxon>Arthropoda</taxon>
        <taxon>Hexapoda</taxon>
        <taxon>Collembola</taxon>
        <taxon>Entomobryomorpha</taxon>
        <taxon>Isotomoidea</taxon>
        <taxon>Isotomidae</taxon>
        <taxon>Proisotominae</taxon>
        <taxon>Folsomia</taxon>
    </lineage>
</organism>
<name>A0A226F1S2_FOLCA</name>
<dbReference type="STRING" id="158441.A0A226F1S2"/>
<feature type="domain" description="Ig-like" evidence="6">
    <location>
        <begin position="125"/>
        <end position="237"/>
    </location>
</feature>
<evidence type="ECO:0000256" key="5">
    <source>
        <dbReference type="SAM" id="MobiDB-lite"/>
    </source>
</evidence>
<dbReference type="GO" id="GO:0043005">
    <property type="term" value="C:neuron projection"/>
    <property type="evidence" value="ECO:0007669"/>
    <property type="project" value="TreeGrafter"/>
</dbReference>
<reference evidence="7 8" key="1">
    <citation type="submission" date="2015-12" db="EMBL/GenBank/DDBJ databases">
        <title>The genome of Folsomia candida.</title>
        <authorList>
            <person name="Faddeeva A."/>
            <person name="Derks M.F."/>
            <person name="Anvar Y."/>
            <person name="Smit S."/>
            <person name="Van Straalen N."/>
            <person name="Roelofs D."/>
        </authorList>
    </citation>
    <scope>NUCLEOTIDE SEQUENCE [LARGE SCALE GENOMIC DNA]</scope>
    <source>
        <strain evidence="7 8">VU population</strain>
        <tissue evidence="7">Whole body</tissue>
    </source>
</reference>
<dbReference type="InterPro" id="IPR036179">
    <property type="entry name" value="Ig-like_dom_sf"/>
</dbReference>
<dbReference type="InterPro" id="IPR013783">
    <property type="entry name" value="Ig-like_fold"/>
</dbReference>
<feature type="region of interest" description="Disordered" evidence="5">
    <location>
        <begin position="347"/>
        <end position="399"/>
    </location>
</feature>
<keyword evidence="8" id="KW-1185">Reference proteome</keyword>
<comment type="caution">
    <text evidence="7">The sequence shown here is derived from an EMBL/GenBank/DDBJ whole genome shotgun (WGS) entry which is preliminary data.</text>
</comment>
<proteinExistence type="predicted"/>
<sequence>MATGNYSSKVVNIPTYAALSFMSEIYSGLDKVRRDKYWTFHLRNEDLVQQYLIVGLNLTAEDKAIIALHNHMVTNNHRFSVTHNGHSSFTLNIRHVQTNDTGEYLCQINTDPQRSQSGTLEVVVPADIIDEETSNDVVVLEGQSAILKCKARGIPVPKVRWIRQDRRPLPLSKDLLANPTEKVGSSSSSFCNGIDIGLCVETETWQTRPLQRSDTGAVLCIANNSIPPLRSKKITLSVHFHPLIKVSNQLVAAPAGVNMTLECYVESVPRPVCSWYRRDGHSTHQLILNQVGKLWQETEQLKEYSLKMKLTITNLQSSDFGEYNCSVENSLGGDSAVIKLHELPPVTTRTTTTPQPDWRKHGKHGNDGNTIKHSKDKRKQGRNRSEHYHRDYDFQEGDAEQLTTSTSLASLNAITAVGVGGAGGGTGLSKRNQKEGSISNTRLHNSPDFPGAATSSSTALITTNNAEDKLHTLFRNVWRFANLSKCCLPLSLIPNLSSASFTLTAYLMWKYSILMLW</sequence>
<feature type="domain" description="Ig-like" evidence="6">
    <location>
        <begin position="242"/>
        <end position="341"/>
    </location>
</feature>
<evidence type="ECO:0000313" key="7">
    <source>
        <dbReference type="EMBL" id="OXA63151.1"/>
    </source>
</evidence>
<evidence type="ECO:0000256" key="4">
    <source>
        <dbReference type="ARBA" id="ARBA00023319"/>
    </source>
</evidence>
<dbReference type="InterPro" id="IPR003599">
    <property type="entry name" value="Ig_sub"/>
</dbReference>
<dbReference type="SMART" id="SM00409">
    <property type="entry name" value="IG"/>
    <property type="match status" value="3"/>
</dbReference>
<dbReference type="AlphaFoldDB" id="A0A226F1S2"/>
<dbReference type="OMA" id="MASHEFA"/>
<keyword evidence="4" id="KW-0393">Immunoglobulin domain</keyword>
<keyword evidence="3" id="KW-1015">Disulfide bond</keyword>
<dbReference type="Gene3D" id="2.60.40.10">
    <property type="entry name" value="Immunoglobulins"/>
    <property type="match status" value="3"/>
</dbReference>
<dbReference type="OrthoDB" id="10012075at2759"/>
<dbReference type="InterPro" id="IPR007110">
    <property type="entry name" value="Ig-like_dom"/>
</dbReference>
<dbReference type="SUPFAM" id="SSF48726">
    <property type="entry name" value="Immunoglobulin"/>
    <property type="match status" value="3"/>
</dbReference>
<dbReference type="PANTHER" id="PTHR12231">
    <property type="entry name" value="CTX-RELATED TYPE I TRANSMEMBRANE PROTEIN"/>
    <property type="match status" value="1"/>
</dbReference>
<keyword evidence="1" id="KW-0732">Signal</keyword>
<dbReference type="Proteomes" id="UP000198287">
    <property type="component" value="Unassembled WGS sequence"/>
</dbReference>
<feature type="compositionally biased region" description="Basic residues" evidence="5">
    <location>
        <begin position="372"/>
        <end position="382"/>
    </location>
</feature>
<dbReference type="InterPro" id="IPR003598">
    <property type="entry name" value="Ig_sub2"/>
</dbReference>
<accession>A0A226F1S2</accession>
<evidence type="ECO:0000313" key="8">
    <source>
        <dbReference type="Proteomes" id="UP000198287"/>
    </source>
</evidence>
<dbReference type="Pfam" id="PF13927">
    <property type="entry name" value="Ig_3"/>
    <property type="match status" value="2"/>
</dbReference>
<evidence type="ECO:0000259" key="6">
    <source>
        <dbReference type="PROSITE" id="PS50835"/>
    </source>
</evidence>
<dbReference type="SMART" id="SM00408">
    <property type="entry name" value="IGc2"/>
    <property type="match status" value="2"/>
</dbReference>
<dbReference type="Pfam" id="PF07686">
    <property type="entry name" value="V-set"/>
    <property type="match status" value="1"/>
</dbReference>